<dbReference type="SUPFAM" id="SSF53067">
    <property type="entry name" value="Actin-like ATPase domain"/>
    <property type="match status" value="2"/>
</dbReference>
<evidence type="ECO:0000313" key="6">
    <source>
        <dbReference type="EMBL" id="SSC12306.1"/>
    </source>
</evidence>
<evidence type="ECO:0000259" key="5">
    <source>
        <dbReference type="Pfam" id="PF02782"/>
    </source>
</evidence>
<evidence type="ECO:0000256" key="3">
    <source>
        <dbReference type="ARBA" id="ARBA00022777"/>
    </source>
</evidence>
<proteinExistence type="inferred from homology"/>
<protein>
    <submittedName>
        <fullName evidence="6">Pentulose/hexulose kinase</fullName>
    </submittedName>
</protein>
<dbReference type="InterPro" id="IPR018484">
    <property type="entry name" value="FGGY_N"/>
</dbReference>
<dbReference type="Pfam" id="PF02782">
    <property type="entry name" value="FGGY_C"/>
    <property type="match status" value="1"/>
</dbReference>
<dbReference type="RefSeq" id="WP_169698659.1">
    <property type="nucleotide sequence ID" value="NZ_LS974202.1"/>
</dbReference>
<feature type="domain" description="Carbohydrate kinase FGGY C-terminal" evidence="5">
    <location>
        <begin position="345"/>
        <end position="430"/>
    </location>
</feature>
<dbReference type="CDD" id="cd07773">
    <property type="entry name" value="ASKHA_NBD_FGGY_FK"/>
    <property type="match status" value="1"/>
</dbReference>
<dbReference type="InterPro" id="IPR043129">
    <property type="entry name" value="ATPase_NBD"/>
</dbReference>
<comment type="similarity">
    <text evidence="1">Belongs to the FGGY kinase family.</text>
</comment>
<dbReference type="AlphaFoldDB" id="A0A7Z7LDY5"/>
<dbReference type="EMBL" id="LS974202">
    <property type="protein sequence ID" value="SSC12306.1"/>
    <property type="molecule type" value="Genomic_DNA"/>
</dbReference>
<dbReference type="Proteomes" id="UP000250796">
    <property type="component" value="Chromosome MESINF"/>
</dbReference>
<keyword evidence="7" id="KW-1185">Reference proteome</keyword>
<sequence>MKAYLGIDIGTTNMKCLVLGSNGKILEVMHEETPKKRIAGADYLDLEATHSFVDKFISGASGKYSLGGIAFSSIGETVVPVYKGKALSDPLMWYDSATRSIWEKHRTAVDSFSPYRITGVENEYTFSIYKILFQRETLPPNVVEHWLPVASYFAYSLGARPTWDMSLACRSFMIDIHRRCWNSPLLEYIGESPERMGELIYTGRPIGFTQDGVPIVSAGHDHITGLFAARVFARGEEFLFDSMGSASVVAAVIKTGDRNLVFDTPFMSGGTVGVAFEDSQYYIESNLRYYGKLLQSLMNLTGLQASIESYEKLNSEIEKSKIWNFEPLFLVNGDLSVGEGMHGITILEMPITFTREQLIQSAYIYLASSSKLIVDNLEKITGKKLPIICGGGGSLNGLLMKYKASLLEREILVLPTSELTALGGALAAASGVGDVQTVDRCIENLRPLKTEVDNNIIARLMEIFNRNSSRYSTIERERKIKFQEG</sequence>
<dbReference type="PANTHER" id="PTHR43095:SF5">
    <property type="entry name" value="XYLULOSE KINASE"/>
    <property type="match status" value="1"/>
</dbReference>
<feature type="domain" description="Carbohydrate kinase FGGY N-terminal" evidence="4">
    <location>
        <begin position="4"/>
        <end position="227"/>
    </location>
</feature>
<keyword evidence="2" id="KW-0808">Transferase</keyword>
<evidence type="ECO:0000259" key="4">
    <source>
        <dbReference type="Pfam" id="PF00370"/>
    </source>
</evidence>
<accession>A0A7Z7LDY5</accession>
<dbReference type="Pfam" id="PF00370">
    <property type="entry name" value="FGGY_N"/>
    <property type="match status" value="1"/>
</dbReference>
<dbReference type="Gene3D" id="3.30.420.40">
    <property type="match status" value="2"/>
</dbReference>
<dbReference type="GO" id="GO:0016301">
    <property type="term" value="F:kinase activity"/>
    <property type="evidence" value="ECO:0007669"/>
    <property type="project" value="UniProtKB-KW"/>
</dbReference>
<evidence type="ECO:0000256" key="1">
    <source>
        <dbReference type="ARBA" id="ARBA00009156"/>
    </source>
</evidence>
<evidence type="ECO:0000313" key="7">
    <source>
        <dbReference type="Proteomes" id="UP000250796"/>
    </source>
</evidence>
<dbReference type="KEGG" id="minf:MESINF_0857"/>
<reference evidence="6 7" key="1">
    <citation type="submission" date="2017-01" db="EMBL/GenBank/DDBJ databases">
        <authorList>
            <person name="Erauso G."/>
        </authorList>
    </citation>
    <scope>NUCLEOTIDE SEQUENCE [LARGE SCALE GENOMIC DNA]</scope>
    <source>
        <strain evidence="6">MESINF1</strain>
    </source>
</reference>
<dbReference type="InterPro" id="IPR018485">
    <property type="entry name" value="FGGY_C"/>
</dbReference>
<dbReference type="PANTHER" id="PTHR43095">
    <property type="entry name" value="SUGAR KINASE"/>
    <property type="match status" value="1"/>
</dbReference>
<organism evidence="6 7">
    <name type="scientific">Mesotoga infera</name>
    <dbReference type="NCBI Taxonomy" id="1236046"/>
    <lineage>
        <taxon>Bacteria</taxon>
        <taxon>Thermotogati</taxon>
        <taxon>Thermotogota</taxon>
        <taxon>Thermotogae</taxon>
        <taxon>Kosmotogales</taxon>
        <taxon>Kosmotogaceae</taxon>
        <taxon>Mesotoga</taxon>
    </lineage>
</organism>
<keyword evidence="3 6" id="KW-0418">Kinase</keyword>
<name>A0A7Z7LDY5_9BACT</name>
<dbReference type="InterPro" id="IPR050406">
    <property type="entry name" value="FGGY_Carb_Kinase"/>
</dbReference>
<evidence type="ECO:0000256" key="2">
    <source>
        <dbReference type="ARBA" id="ARBA00022679"/>
    </source>
</evidence>
<dbReference type="GO" id="GO:0005975">
    <property type="term" value="P:carbohydrate metabolic process"/>
    <property type="evidence" value="ECO:0007669"/>
    <property type="project" value="InterPro"/>
</dbReference>
<gene>
    <name evidence="6" type="ORF">MESINF_0857</name>
</gene>